<comment type="similarity">
    <text evidence="2">Belongs to the methyltransferase superfamily. L-isoaspartyl/D-aspartyl protein methyltransferase family.</text>
</comment>
<proteinExistence type="inferred from homology"/>
<dbReference type="InterPro" id="IPR029063">
    <property type="entry name" value="SAM-dependent_MTases_sf"/>
</dbReference>
<dbReference type="InterPro" id="IPR027573">
    <property type="entry name" value="Methyltran_FxLD"/>
</dbReference>
<evidence type="ECO:0000256" key="5">
    <source>
        <dbReference type="ARBA" id="ARBA00022490"/>
    </source>
</evidence>
<organism evidence="12 13">
    <name type="scientific">Kitasatospora viridis</name>
    <dbReference type="NCBI Taxonomy" id="281105"/>
    <lineage>
        <taxon>Bacteria</taxon>
        <taxon>Bacillati</taxon>
        <taxon>Actinomycetota</taxon>
        <taxon>Actinomycetes</taxon>
        <taxon>Kitasatosporales</taxon>
        <taxon>Streptomycetaceae</taxon>
        <taxon>Kitasatospora</taxon>
    </lineage>
</organism>
<dbReference type="GO" id="GO:0005737">
    <property type="term" value="C:cytoplasm"/>
    <property type="evidence" value="ECO:0007669"/>
    <property type="project" value="UniProtKB-SubCell"/>
</dbReference>
<evidence type="ECO:0000313" key="12">
    <source>
        <dbReference type="EMBL" id="TWF98589.1"/>
    </source>
</evidence>
<dbReference type="NCBIfam" id="TIGR04364">
    <property type="entry name" value="methyltran_FxLD"/>
    <property type="match status" value="1"/>
</dbReference>
<sequence>MNTAAPATPEHLRERMVDTIAATHHLTPAVEEAMRTVPRHEFVPDATAEDAYKDIAVTIKDNPAGGLPLSCASVPSLVADMLVQLDVHPGDRIIEIGAGTGYNAALLARLTGPTGHVATVDIDEDVTAHARHTLAATGNKDVVVITGDGGLGAPAHGPAARMIVTVGAWDIPPAWWDQLATGGRLVVPLRWRGTTYSIAFVRHGDRMVSDTMELCGFVPMIGQDGEHTATIDPDGLISLYWDADQPIDPTALAGVLDQPSTQTGSGVLIRGDESFDGVWLRLAATDPATCRIAADQAAIDSGLIKLVIPTRTPALAEGTSLAYLTITRTETEDPARWELGATGYGPVGPQLADRLTDAIRAWSKDRKARPITTIHPAGTPDDRVDGYVIDKPGTRVTFAY</sequence>
<dbReference type="OrthoDB" id="4035289at2"/>
<keyword evidence="5" id="KW-0963">Cytoplasm</keyword>
<dbReference type="EMBL" id="VIWT01000001">
    <property type="protein sequence ID" value="TWF98589.1"/>
    <property type="molecule type" value="Genomic_DNA"/>
</dbReference>
<evidence type="ECO:0000256" key="2">
    <source>
        <dbReference type="ARBA" id="ARBA00005369"/>
    </source>
</evidence>
<dbReference type="Pfam" id="PF01135">
    <property type="entry name" value="PCMT"/>
    <property type="match status" value="1"/>
</dbReference>
<dbReference type="GO" id="GO:0032259">
    <property type="term" value="P:methylation"/>
    <property type="evidence" value="ECO:0007669"/>
    <property type="project" value="UniProtKB-KW"/>
</dbReference>
<evidence type="ECO:0000256" key="4">
    <source>
        <dbReference type="ARBA" id="ARBA00013346"/>
    </source>
</evidence>
<evidence type="ECO:0000256" key="9">
    <source>
        <dbReference type="ARBA" id="ARBA00030757"/>
    </source>
</evidence>
<dbReference type="RefSeq" id="WP_145904999.1">
    <property type="nucleotide sequence ID" value="NZ_BAAAMZ010000032.1"/>
</dbReference>
<protein>
    <recommendedName>
        <fullName evidence="4">Protein-L-isoaspartate O-methyltransferase</fullName>
        <ecNumber evidence="3">2.1.1.77</ecNumber>
    </recommendedName>
    <alternativeName>
        <fullName evidence="11">L-isoaspartyl protein carboxyl methyltransferase</fullName>
    </alternativeName>
    <alternativeName>
        <fullName evidence="9">Protein L-isoaspartyl methyltransferase</fullName>
    </alternativeName>
    <alternativeName>
        <fullName evidence="10">Protein-beta-aspartate methyltransferase</fullName>
    </alternativeName>
</protein>
<dbReference type="InterPro" id="IPR000682">
    <property type="entry name" value="PCMT"/>
</dbReference>
<name>A0A561UGU0_9ACTN</name>
<keyword evidence="13" id="KW-1185">Reference proteome</keyword>
<dbReference type="EC" id="2.1.1.77" evidence="3"/>
<evidence type="ECO:0000256" key="11">
    <source>
        <dbReference type="ARBA" id="ARBA00031350"/>
    </source>
</evidence>
<evidence type="ECO:0000256" key="3">
    <source>
        <dbReference type="ARBA" id="ARBA00011890"/>
    </source>
</evidence>
<dbReference type="GO" id="GO:0004719">
    <property type="term" value="F:protein-L-isoaspartate (D-aspartate) O-methyltransferase activity"/>
    <property type="evidence" value="ECO:0007669"/>
    <property type="project" value="UniProtKB-EC"/>
</dbReference>
<dbReference type="PANTHER" id="PTHR11579">
    <property type="entry name" value="PROTEIN-L-ISOASPARTATE O-METHYLTRANSFERASE"/>
    <property type="match status" value="1"/>
</dbReference>
<evidence type="ECO:0000256" key="10">
    <source>
        <dbReference type="ARBA" id="ARBA00031323"/>
    </source>
</evidence>
<dbReference type="AlphaFoldDB" id="A0A561UGU0"/>
<evidence type="ECO:0000256" key="1">
    <source>
        <dbReference type="ARBA" id="ARBA00004496"/>
    </source>
</evidence>
<dbReference type="Gene3D" id="3.40.50.150">
    <property type="entry name" value="Vaccinia Virus protein VP39"/>
    <property type="match status" value="1"/>
</dbReference>
<dbReference type="Proteomes" id="UP000317940">
    <property type="component" value="Unassembled WGS sequence"/>
</dbReference>
<evidence type="ECO:0000313" key="13">
    <source>
        <dbReference type="Proteomes" id="UP000317940"/>
    </source>
</evidence>
<accession>A0A561UGU0</accession>
<reference evidence="12 13" key="1">
    <citation type="submission" date="2019-06" db="EMBL/GenBank/DDBJ databases">
        <title>Sequencing the genomes of 1000 actinobacteria strains.</title>
        <authorList>
            <person name="Klenk H.-P."/>
        </authorList>
    </citation>
    <scope>NUCLEOTIDE SEQUENCE [LARGE SCALE GENOMIC DNA]</scope>
    <source>
        <strain evidence="12 13">DSM 44826</strain>
    </source>
</reference>
<dbReference type="PANTHER" id="PTHR11579:SF0">
    <property type="entry name" value="PROTEIN-L-ISOASPARTATE(D-ASPARTATE) O-METHYLTRANSFERASE"/>
    <property type="match status" value="1"/>
</dbReference>
<dbReference type="CDD" id="cd02440">
    <property type="entry name" value="AdoMet_MTases"/>
    <property type="match status" value="1"/>
</dbReference>
<comment type="caution">
    <text evidence="12">The sequence shown here is derived from an EMBL/GenBank/DDBJ whole genome shotgun (WGS) entry which is preliminary data.</text>
</comment>
<gene>
    <name evidence="12" type="ORF">FHX73_112410</name>
</gene>
<evidence type="ECO:0000256" key="6">
    <source>
        <dbReference type="ARBA" id="ARBA00022603"/>
    </source>
</evidence>
<keyword evidence="6 12" id="KW-0489">Methyltransferase</keyword>
<comment type="subcellular location">
    <subcellularLocation>
        <location evidence="1">Cytoplasm</location>
    </subcellularLocation>
</comment>
<evidence type="ECO:0000256" key="7">
    <source>
        <dbReference type="ARBA" id="ARBA00022679"/>
    </source>
</evidence>
<evidence type="ECO:0000256" key="8">
    <source>
        <dbReference type="ARBA" id="ARBA00022691"/>
    </source>
</evidence>
<keyword evidence="7 12" id="KW-0808">Transferase</keyword>
<dbReference type="SUPFAM" id="SSF53335">
    <property type="entry name" value="S-adenosyl-L-methionine-dependent methyltransferases"/>
    <property type="match status" value="1"/>
</dbReference>
<keyword evidence="8" id="KW-0949">S-adenosyl-L-methionine</keyword>